<comment type="caution">
    <text evidence="1">The sequence shown here is derived from an EMBL/GenBank/DDBJ whole genome shotgun (WGS) entry which is preliminary data.</text>
</comment>
<accession>A0A4Y1ZED8</accession>
<evidence type="ECO:0000313" key="2">
    <source>
        <dbReference type="Proteomes" id="UP000319716"/>
    </source>
</evidence>
<dbReference type="Proteomes" id="UP000319716">
    <property type="component" value="Unassembled WGS sequence"/>
</dbReference>
<name>A0A4Y1ZED8_9BACL</name>
<dbReference type="AlphaFoldDB" id="A0A4Y1ZED8"/>
<organism evidence="1 2">
    <name type="scientific">Sporolactobacillus inulinus</name>
    <dbReference type="NCBI Taxonomy" id="2078"/>
    <lineage>
        <taxon>Bacteria</taxon>
        <taxon>Bacillati</taxon>
        <taxon>Bacillota</taxon>
        <taxon>Bacilli</taxon>
        <taxon>Bacillales</taxon>
        <taxon>Sporolactobacillaceae</taxon>
        <taxon>Sporolactobacillus</taxon>
    </lineage>
</organism>
<protein>
    <submittedName>
        <fullName evidence="1">Uncharacterized protein</fullName>
    </submittedName>
</protein>
<sequence length="43" mass="5002">MLMRASETPQILACLRRLVVRPRQASSWSVVRAQRGSHRVLRE</sequence>
<dbReference type="EMBL" id="BEXB01000024">
    <property type="protein sequence ID" value="GAY77324.1"/>
    <property type="molecule type" value="Genomic_DNA"/>
</dbReference>
<proteinExistence type="predicted"/>
<evidence type="ECO:0000313" key="1">
    <source>
        <dbReference type="EMBL" id="GAY77324.1"/>
    </source>
</evidence>
<gene>
    <name evidence="1" type="ORF">NBRC111894_2878</name>
</gene>
<reference evidence="1 2" key="1">
    <citation type="submission" date="2017-11" db="EMBL/GenBank/DDBJ databases">
        <title>Draft Genome Sequence of Sporolactobacillus inulinus NBRC 111894 Isolated from Koso, a Japanese Sugar-Vegetable Fermented Beverage.</title>
        <authorList>
            <person name="Chiou T.Y."/>
            <person name="Oshima K."/>
            <person name="Suda W."/>
            <person name="Hattori M."/>
            <person name="Takahashi T."/>
        </authorList>
    </citation>
    <scope>NUCLEOTIDE SEQUENCE [LARGE SCALE GENOMIC DNA]</scope>
    <source>
        <strain evidence="1 2">NBRC111894</strain>
    </source>
</reference>